<reference evidence="6" key="1">
    <citation type="submission" date="2017-11" db="EMBL/GenBank/DDBJ databases">
        <title>The draft genome sequence of Chromatocurvus sp. F02.</title>
        <authorList>
            <person name="Du Z.-J."/>
            <person name="Chang Y.-Q."/>
        </authorList>
    </citation>
    <scope>NUCLEOTIDE SEQUENCE [LARGE SCALE GENOMIC DNA]</scope>
    <source>
        <strain evidence="6">F02</strain>
    </source>
</reference>
<evidence type="ECO:0000256" key="1">
    <source>
        <dbReference type="ARBA" id="ARBA00007661"/>
    </source>
</evidence>
<dbReference type="AlphaFoldDB" id="A0A2N5Y2Y1"/>
<organism evidence="5 6">
    <name type="scientific">Kineobactrum sediminis</name>
    <dbReference type="NCBI Taxonomy" id="1905677"/>
    <lineage>
        <taxon>Bacteria</taxon>
        <taxon>Pseudomonadati</taxon>
        <taxon>Pseudomonadota</taxon>
        <taxon>Gammaproteobacteria</taxon>
        <taxon>Cellvibrionales</taxon>
        <taxon>Halieaceae</taxon>
        <taxon>Kineobactrum</taxon>
    </lineage>
</organism>
<dbReference type="InterPro" id="IPR009029">
    <property type="entry name" value="HMG_CoA_Rdtase_sub-bd_dom_sf"/>
</dbReference>
<dbReference type="InterPro" id="IPR002202">
    <property type="entry name" value="HMG_CoA_Rdtase"/>
</dbReference>
<name>A0A2N5Y2Y1_9GAMM</name>
<dbReference type="SUPFAM" id="SSF56542">
    <property type="entry name" value="Substrate-binding domain of HMG-CoA reductase"/>
    <property type="match status" value="1"/>
</dbReference>
<dbReference type="InterPro" id="IPR009023">
    <property type="entry name" value="HMG_CoA_Rdtase_NAD(P)-bd_sf"/>
</dbReference>
<dbReference type="Gene3D" id="3.30.70.420">
    <property type="entry name" value="Hydroxymethylglutaryl-CoA reductase, class I/II, NAD/NADP-binding domain"/>
    <property type="match status" value="1"/>
</dbReference>
<keyword evidence="3" id="KW-0521">NADP</keyword>
<dbReference type="InterPro" id="IPR023074">
    <property type="entry name" value="HMG_CoA_Rdtase_cat_sf"/>
</dbReference>
<evidence type="ECO:0000313" key="6">
    <source>
        <dbReference type="Proteomes" id="UP000234845"/>
    </source>
</evidence>
<dbReference type="InterPro" id="IPR004554">
    <property type="entry name" value="HMG_CoA_Rdtase_eu_arc"/>
</dbReference>
<dbReference type="PANTHER" id="PTHR10572">
    <property type="entry name" value="3-HYDROXY-3-METHYLGLUTARYL-COENZYME A REDUCTASE"/>
    <property type="match status" value="1"/>
</dbReference>
<protein>
    <recommendedName>
        <fullName evidence="2">hydroxymethylglutaryl-CoA reductase (NADPH)</fullName>
        <ecNumber evidence="2">1.1.1.34</ecNumber>
    </recommendedName>
</protein>
<dbReference type="Gene3D" id="3.90.770.10">
    <property type="entry name" value="3-hydroxy-3-methylglutaryl-coenzyme A Reductase, Chain A, domain 2"/>
    <property type="match status" value="1"/>
</dbReference>
<keyword evidence="4" id="KW-0560">Oxidoreductase</keyword>
<accession>A0A2N5Y2Y1</accession>
<dbReference type="RefSeq" id="WP_101521219.1">
    <property type="nucleotide sequence ID" value="NZ_PKLZ01000007.1"/>
</dbReference>
<dbReference type="CDD" id="cd00643">
    <property type="entry name" value="HMG-CoA_reductase_classI"/>
    <property type="match status" value="1"/>
</dbReference>
<dbReference type="GO" id="GO:0004420">
    <property type="term" value="F:hydroxymethylglutaryl-CoA reductase (NADPH) activity"/>
    <property type="evidence" value="ECO:0007669"/>
    <property type="project" value="UniProtKB-EC"/>
</dbReference>
<evidence type="ECO:0000256" key="2">
    <source>
        <dbReference type="ARBA" id="ARBA00012999"/>
    </source>
</evidence>
<keyword evidence="6" id="KW-1185">Reference proteome</keyword>
<dbReference type="PANTHER" id="PTHR10572:SF24">
    <property type="entry name" value="3-HYDROXY-3-METHYLGLUTARYL-COENZYME A REDUCTASE"/>
    <property type="match status" value="1"/>
</dbReference>
<comment type="caution">
    <text evidence="5">The sequence shown here is derived from an EMBL/GenBank/DDBJ whole genome shotgun (WGS) entry which is preliminary data.</text>
</comment>
<dbReference type="SUPFAM" id="SSF55035">
    <property type="entry name" value="NAD-binding domain of HMG-CoA reductase"/>
    <property type="match status" value="1"/>
</dbReference>
<gene>
    <name evidence="5" type="ORF">CWI75_09270</name>
</gene>
<dbReference type="Pfam" id="PF00368">
    <property type="entry name" value="HMG-CoA_red"/>
    <property type="match status" value="1"/>
</dbReference>
<dbReference type="PROSITE" id="PS50065">
    <property type="entry name" value="HMG_COA_REDUCTASE_4"/>
    <property type="match status" value="1"/>
</dbReference>
<dbReference type="PRINTS" id="PR00071">
    <property type="entry name" value="HMGCOARDTASE"/>
</dbReference>
<sequence>MSDNKIPRSSEDDYSPEILARRQDFIEEKTPARLHHTRQYSFEADVMSGNIENMFGAVQVPVGLAGPLLVDGEHAKGEFYVPMATVEGTMLASYNRGMKVIRESGGVKTTVCGEAMQRAPVFVCADARDARDFEQWLVAHFTEIKAVAEATTSIGKLLEIEHYIAHNMVFTRFDYSTGDAAGQNMTSKATFAACEWINQQYPRLSHYLLSGNFDTEKKTSSVNMLKGRGRRVTAEITIPRDVLINNLRITPQQMHYGQGISTLSSFLTNSSNNAAHPANGLAALYLATGQDIANIGESNQCSTYNKVTRDGDYYFSITLPSLIVATYGGGTALPTQRECLEIMDCFGVGKALKLAEIAAALTMAGELSLGAATRLDKDTRRNEWVDAHERLGRNR</sequence>
<evidence type="ECO:0000256" key="4">
    <source>
        <dbReference type="ARBA" id="ARBA00023002"/>
    </source>
</evidence>
<dbReference type="GO" id="GO:0008299">
    <property type="term" value="P:isoprenoid biosynthetic process"/>
    <property type="evidence" value="ECO:0007669"/>
    <property type="project" value="InterPro"/>
</dbReference>
<proteinExistence type="inferred from homology"/>
<dbReference type="EMBL" id="PKLZ01000007">
    <property type="protein sequence ID" value="PLW82752.1"/>
    <property type="molecule type" value="Genomic_DNA"/>
</dbReference>
<dbReference type="EC" id="1.1.1.34" evidence="2"/>
<dbReference type="OrthoDB" id="9794902at2"/>
<evidence type="ECO:0000313" key="5">
    <source>
        <dbReference type="EMBL" id="PLW82752.1"/>
    </source>
</evidence>
<dbReference type="Proteomes" id="UP000234845">
    <property type="component" value="Unassembled WGS sequence"/>
</dbReference>
<dbReference type="GO" id="GO:0015936">
    <property type="term" value="P:coenzyme A metabolic process"/>
    <property type="evidence" value="ECO:0007669"/>
    <property type="project" value="InterPro"/>
</dbReference>
<evidence type="ECO:0000256" key="3">
    <source>
        <dbReference type="ARBA" id="ARBA00022857"/>
    </source>
</evidence>
<comment type="similarity">
    <text evidence="1">Belongs to the HMG-CoA reductase family.</text>
</comment>